<sequence>MSVRRYHASLFAGTLVLATLSLLAHEAHAQQITLSSTRSLNFGRFVAGTGGTIVISPAGVRSRTGGVVLLNSPTVGQAMFNVGKSSNGGNNKAVIISLPANGSTRLSSGANSMAVNAYTNSPSALVSVPNGGTSLAVGATLVVAPNQPPGNYTGTFPLTVNFQ</sequence>
<proteinExistence type="predicted"/>
<dbReference type="EMBL" id="JBHLWP010000022">
    <property type="protein sequence ID" value="MFC0254435.1"/>
    <property type="molecule type" value="Genomic_DNA"/>
</dbReference>
<name>A0ABV6FN33_9BURK</name>
<dbReference type="RefSeq" id="WP_379681687.1">
    <property type="nucleotide sequence ID" value="NZ_JBHLWP010000022.1"/>
</dbReference>
<feature type="signal peptide" evidence="1">
    <location>
        <begin position="1"/>
        <end position="29"/>
    </location>
</feature>
<gene>
    <name evidence="2" type="ORF">ACFFJK_21305</name>
</gene>
<keyword evidence="3" id="KW-1185">Reference proteome</keyword>
<dbReference type="InterPro" id="IPR025514">
    <property type="entry name" value="DUF4402"/>
</dbReference>
<evidence type="ECO:0000256" key="1">
    <source>
        <dbReference type="SAM" id="SignalP"/>
    </source>
</evidence>
<reference evidence="2 3" key="1">
    <citation type="submission" date="2024-09" db="EMBL/GenBank/DDBJ databases">
        <authorList>
            <person name="Sun Q."/>
            <person name="Mori K."/>
        </authorList>
    </citation>
    <scope>NUCLEOTIDE SEQUENCE [LARGE SCALE GENOMIC DNA]</scope>
    <source>
        <strain evidence="2 3">CCM 7792</strain>
    </source>
</reference>
<evidence type="ECO:0000313" key="3">
    <source>
        <dbReference type="Proteomes" id="UP001589773"/>
    </source>
</evidence>
<dbReference type="Proteomes" id="UP001589773">
    <property type="component" value="Unassembled WGS sequence"/>
</dbReference>
<dbReference type="Pfam" id="PF14352">
    <property type="entry name" value="DUF4402"/>
    <property type="match status" value="1"/>
</dbReference>
<comment type="caution">
    <text evidence="2">The sequence shown here is derived from an EMBL/GenBank/DDBJ whole genome shotgun (WGS) entry which is preliminary data.</text>
</comment>
<protein>
    <submittedName>
        <fullName evidence="2">DUF4402 domain-containing protein</fullName>
    </submittedName>
</protein>
<feature type="chain" id="PRO_5046633660" evidence="1">
    <location>
        <begin position="30"/>
        <end position="163"/>
    </location>
</feature>
<accession>A0ABV6FN33</accession>
<keyword evidence="1" id="KW-0732">Signal</keyword>
<evidence type="ECO:0000313" key="2">
    <source>
        <dbReference type="EMBL" id="MFC0254435.1"/>
    </source>
</evidence>
<organism evidence="2 3">
    <name type="scientific">Massilia consociata</name>
    <dbReference type="NCBI Taxonomy" id="760117"/>
    <lineage>
        <taxon>Bacteria</taxon>
        <taxon>Pseudomonadati</taxon>
        <taxon>Pseudomonadota</taxon>
        <taxon>Betaproteobacteria</taxon>
        <taxon>Burkholderiales</taxon>
        <taxon>Oxalobacteraceae</taxon>
        <taxon>Telluria group</taxon>
        <taxon>Massilia</taxon>
    </lineage>
</organism>